<protein>
    <submittedName>
        <fullName evidence="2">Uncharacterized protein</fullName>
    </submittedName>
</protein>
<keyword evidence="1" id="KW-1133">Transmembrane helix</keyword>
<proteinExistence type="predicted"/>
<dbReference type="AlphaFoldDB" id="A0A926KQ04"/>
<keyword evidence="1" id="KW-0812">Transmembrane</keyword>
<name>A0A926KQ04_9BACL</name>
<feature type="transmembrane region" description="Helical" evidence="1">
    <location>
        <begin position="37"/>
        <end position="54"/>
    </location>
</feature>
<feature type="transmembrane region" description="Helical" evidence="1">
    <location>
        <begin position="12"/>
        <end position="31"/>
    </location>
</feature>
<sequence length="73" mass="8764">MGRSKYLIRFGLLPWGLGLTVLFGIIEFLNFYEMNLIWIPIRLIVFAFVGFFVANARWQSMERRYEPSLYKRP</sequence>
<comment type="caution">
    <text evidence="2">The sequence shown here is derived from an EMBL/GenBank/DDBJ whole genome shotgun (WGS) entry which is preliminary data.</text>
</comment>
<organism evidence="2 3">
    <name type="scientific">Paenibacillus sedimenti</name>
    <dbReference type="NCBI Taxonomy" id="2770274"/>
    <lineage>
        <taxon>Bacteria</taxon>
        <taxon>Bacillati</taxon>
        <taxon>Bacillota</taxon>
        <taxon>Bacilli</taxon>
        <taxon>Bacillales</taxon>
        <taxon>Paenibacillaceae</taxon>
        <taxon>Paenibacillus</taxon>
    </lineage>
</organism>
<keyword evidence="3" id="KW-1185">Reference proteome</keyword>
<keyword evidence="1" id="KW-0472">Membrane</keyword>
<dbReference type="EMBL" id="JACVVD010000004">
    <property type="protein sequence ID" value="MBD0381198.1"/>
    <property type="molecule type" value="Genomic_DNA"/>
</dbReference>
<reference evidence="2" key="1">
    <citation type="submission" date="2020-09" db="EMBL/GenBank/DDBJ databases">
        <title>Draft Genome Sequence of Paenibacillus sp. WST5.</title>
        <authorList>
            <person name="Bao Z."/>
        </authorList>
    </citation>
    <scope>NUCLEOTIDE SEQUENCE</scope>
    <source>
        <strain evidence="2">WST5</strain>
    </source>
</reference>
<evidence type="ECO:0000256" key="1">
    <source>
        <dbReference type="SAM" id="Phobius"/>
    </source>
</evidence>
<evidence type="ECO:0000313" key="3">
    <source>
        <dbReference type="Proteomes" id="UP000650466"/>
    </source>
</evidence>
<evidence type="ECO:0000313" key="2">
    <source>
        <dbReference type="EMBL" id="MBD0381198.1"/>
    </source>
</evidence>
<dbReference type="Proteomes" id="UP000650466">
    <property type="component" value="Unassembled WGS sequence"/>
</dbReference>
<accession>A0A926KQ04</accession>
<gene>
    <name evidence="2" type="ORF">ICC18_13820</name>
</gene>